<evidence type="ECO:0000313" key="1">
    <source>
        <dbReference type="EMBL" id="KAK9922137.1"/>
    </source>
</evidence>
<dbReference type="EMBL" id="JBEDUW010000006">
    <property type="protein sequence ID" value="KAK9922137.1"/>
    <property type="molecule type" value="Genomic_DNA"/>
</dbReference>
<comment type="caution">
    <text evidence="1">The sequence shown here is derived from an EMBL/GenBank/DDBJ whole genome shotgun (WGS) entry which is preliminary data.</text>
</comment>
<proteinExistence type="predicted"/>
<keyword evidence="2" id="KW-1185">Reference proteome</keyword>
<protein>
    <submittedName>
        <fullName evidence="1">Uncharacterized protein</fullName>
    </submittedName>
</protein>
<sequence length="217" mass="23729">MQSRNQKPTAEPSHLCPYCPRVVAVPSHLCHRRRRAFSSPSLVAPSSATAAIPHREASCRAPPQLKNRRRRSFIKGPCSLPPCSIPILFEPSRHSHQSYPLSLLSSSPPSRPRLLVQFRIHNVAANHAAALSPRRCSLSNQDDVAAAPAPPHQRRHSLVPSHCLALSLTGDFKFQFCHSSIIGVAFSSPHLAILRPPSLSAKPSLSGLNIRRTKNGN</sequence>
<accession>A0AAW1WCE5</accession>
<dbReference type="AlphaFoldDB" id="A0AAW1WCE5"/>
<evidence type="ECO:0000313" key="2">
    <source>
        <dbReference type="Proteomes" id="UP001457282"/>
    </source>
</evidence>
<name>A0AAW1WCE5_RUBAR</name>
<reference evidence="1 2" key="1">
    <citation type="journal article" date="2023" name="G3 (Bethesda)">
        <title>A chromosome-length genome assembly and annotation of blackberry (Rubus argutus, cv. 'Hillquist').</title>
        <authorList>
            <person name="Bruna T."/>
            <person name="Aryal R."/>
            <person name="Dudchenko O."/>
            <person name="Sargent D.J."/>
            <person name="Mead D."/>
            <person name="Buti M."/>
            <person name="Cavallini A."/>
            <person name="Hytonen T."/>
            <person name="Andres J."/>
            <person name="Pham M."/>
            <person name="Weisz D."/>
            <person name="Mascagni F."/>
            <person name="Usai G."/>
            <person name="Natali L."/>
            <person name="Bassil N."/>
            <person name="Fernandez G.E."/>
            <person name="Lomsadze A."/>
            <person name="Armour M."/>
            <person name="Olukolu B."/>
            <person name="Poorten T."/>
            <person name="Britton C."/>
            <person name="Davik J."/>
            <person name="Ashrafi H."/>
            <person name="Aiden E.L."/>
            <person name="Borodovsky M."/>
            <person name="Worthington M."/>
        </authorList>
    </citation>
    <scope>NUCLEOTIDE SEQUENCE [LARGE SCALE GENOMIC DNA]</scope>
    <source>
        <strain evidence="1">PI 553951</strain>
    </source>
</reference>
<organism evidence="1 2">
    <name type="scientific">Rubus argutus</name>
    <name type="common">Southern blackberry</name>
    <dbReference type="NCBI Taxonomy" id="59490"/>
    <lineage>
        <taxon>Eukaryota</taxon>
        <taxon>Viridiplantae</taxon>
        <taxon>Streptophyta</taxon>
        <taxon>Embryophyta</taxon>
        <taxon>Tracheophyta</taxon>
        <taxon>Spermatophyta</taxon>
        <taxon>Magnoliopsida</taxon>
        <taxon>eudicotyledons</taxon>
        <taxon>Gunneridae</taxon>
        <taxon>Pentapetalae</taxon>
        <taxon>rosids</taxon>
        <taxon>fabids</taxon>
        <taxon>Rosales</taxon>
        <taxon>Rosaceae</taxon>
        <taxon>Rosoideae</taxon>
        <taxon>Rosoideae incertae sedis</taxon>
        <taxon>Rubus</taxon>
    </lineage>
</organism>
<gene>
    <name evidence="1" type="ORF">M0R45_030617</name>
</gene>
<dbReference type="Proteomes" id="UP001457282">
    <property type="component" value="Unassembled WGS sequence"/>
</dbReference>